<protein>
    <submittedName>
        <fullName evidence="2">Uncharacterized protein</fullName>
    </submittedName>
</protein>
<feature type="compositionally biased region" description="Basic and acidic residues" evidence="1">
    <location>
        <begin position="1"/>
        <end position="15"/>
    </location>
</feature>
<evidence type="ECO:0000256" key="1">
    <source>
        <dbReference type="SAM" id="MobiDB-lite"/>
    </source>
</evidence>
<reference evidence="2 3" key="1">
    <citation type="submission" date="2014-03" db="EMBL/GenBank/DDBJ databases">
        <title>Draft genome of the hookworm Oesophagostomum dentatum.</title>
        <authorList>
            <person name="Mitreva M."/>
        </authorList>
    </citation>
    <scope>NUCLEOTIDE SEQUENCE [LARGE SCALE GENOMIC DNA]</scope>
    <source>
        <strain evidence="2 3">OD-Hann</strain>
    </source>
</reference>
<feature type="region of interest" description="Disordered" evidence="1">
    <location>
        <begin position="1"/>
        <end position="75"/>
    </location>
</feature>
<organism evidence="2 3">
    <name type="scientific">Oesophagostomum dentatum</name>
    <name type="common">Nodular worm</name>
    <dbReference type="NCBI Taxonomy" id="61180"/>
    <lineage>
        <taxon>Eukaryota</taxon>
        <taxon>Metazoa</taxon>
        <taxon>Ecdysozoa</taxon>
        <taxon>Nematoda</taxon>
        <taxon>Chromadorea</taxon>
        <taxon>Rhabditida</taxon>
        <taxon>Rhabditina</taxon>
        <taxon>Rhabditomorpha</taxon>
        <taxon>Strongyloidea</taxon>
        <taxon>Strongylidae</taxon>
        <taxon>Oesophagostomum</taxon>
    </lineage>
</organism>
<proteinExistence type="predicted"/>
<evidence type="ECO:0000313" key="2">
    <source>
        <dbReference type="EMBL" id="KHJ79959.1"/>
    </source>
</evidence>
<feature type="compositionally biased region" description="Basic and acidic residues" evidence="1">
    <location>
        <begin position="27"/>
        <end position="50"/>
    </location>
</feature>
<dbReference type="AlphaFoldDB" id="A0A0B1S4U9"/>
<sequence length="75" mass="8436">MFMTPEKYEKMKSELSEEDASPSGSKEPSRHDVSKEPSRLEEDHERKQDTLEATISPLAHGTLGKGTKSNDDMEN</sequence>
<dbReference type="Proteomes" id="UP000053660">
    <property type="component" value="Unassembled WGS sequence"/>
</dbReference>
<accession>A0A0B1S4U9</accession>
<dbReference type="EMBL" id="KN602446">
    <property type="protein sequence ID" value="KHJ79959.1"/>
    <property type="molecule type" value="Genomic_DNA"/>
</dbReference>
<gene>
    <name evidence="2" type="ORF">OESDEN_20378</name>
</gene>
<keyword evidence="3" id="KW-1185">Reference proteome</keyword>
<evidence type="ECO:0000313" key="3">
    <source>
        <dbReference type="Proteomes" id="UP000053660"/>
    </source>
</evidence>
<name>A0A0B1S4U9_OESDE</name>